<evidence type="ECO:0000259" key="2">
    <source>
        <dbReference type="Pfam" id="PF12969"/>
    </source>
</evidence>
<feature type="domain" description="DUF3857" evidence="2">
    <location>
        <begin position="64"/>
        <end position="218"/>
    </location>
</feature>
<gene>
    <name evidence="3" type="ORF">ABID46_001467</name>
</gene>
<dbReference type="Gene3D" id="2.60.120.1130">
    <property type="match status" value="1"/>
</dbReference>
<keyword evidence="1" id="KW-0732">Signal</keyword>
<name>A0ABV2LTK1_9FLAO</name>
<organism evidence="3 4">
    <name type="scientific">Moheibacter stercoris</name>
    <dbReference type="NCBI Taxonomy" id="1628251"/>
    <lineage>
        <taxon>Bacteria</taxon>
        <taxon>Pseudomonadati</taxon>
        <taxon>Bacteroidota</taxon>
        <taxon>Flavobacteriia</taxon>
        <taxon>Flavobacteriales</taxon>
        <taxon>Weeksellaceae</taxon>
        <taxon>Moheibacter</taxon>
    </lineage>
</organism>
<dbReference type="Gene3D" id="3.10.620.30">
    <property type="match status" value="1"/>
</dbReference>
<dbReference type="RefSeq" id="WP_354508571.1">
    <property type="nucleotide sequence ID" value="NZ_JBEPMO010000007.1"/>
</dbReference>
<evidence type="ECO:0000313" key="3">
    <source>
        <dbReference type="EMBL" id="MET3731885.1"/>
    </source>
</evidence>
<protein>
    <recommendedName>
        <fullName evidence="2">DUF3857 domain-containing protein</fullName>
    </recommendedName>
</protein>
<comment type="caution">
    <text evidence="3">The sequence shown here is derived from an EMBL/GenBank/DDBJ whole genome shotgun (WGS) entry which is preliminary data.</text>
</comment>
<sequence>MKYPLSFIILFISIVSQAQINKNTKWGQVSQEEIQYSDVNFEPGASAVILYETGFMFMKKPIQTKVYRRIKILNEHGLKQANISLGFEHHEKLQNISGLRAQTLNQEGGKTVNYPLKNSDFYTKQLNDYHSSISFTFPNVKVGSIIEYEYTFNNDNIRWIEAWQFQHEIPTVFSKFSIDPENLLAGFATIAVGENFSKTPKKRDGFNQHEYSMSNLKSFSNVDFAYNNTDQAEKLILQLKSYYATQNSYYNTSPQLMEITTKWTDLLKEVENRQNSFTNNSFAKTLLAEIPKGSDKLSYLQNISDYFQKNYRWNGLTSTVPIPQSSNRQVHNDKIGTLPDLNLHLYSILKAAGFDTSLVILSTRNHGKIITTYPYLGQFNAVVNMVKFPTGEIYFLDASNLSNGLGFMPKNNYNQVGLIVNSKQENFISINSPVSELHISQNYAFTNNQITAVSTQTSNGFFNEQNFVQSSKIKPSLDVEFVEKSKTNPTSIATKYLGFRTTSQSENINQEFYTIQNPLNTILQEFKFTEQARERSLEFDFPLMYKIQTIVKIPEGYKVEIPSNFNSVHNVQKEDLAYSQKAELKDGELQIVYEFLLGKAIIANQYQAVKSFFEKVNVDAQKSILLKKN</sequence>
<evidence type="ECO:0000256" key="1">
    <source>
        <dbReference type="SAM" id="SignalP"/>
    </source>
</evidence>
<dbReference type="Proteomes" id="UP001549146">
    <property type="component" value="Unassembled WGS sequence"/>
</dbReference>
<proteinExistence type="predicted"/>
<feature type="chain" id="PRO_5047143722" description="DUF3857 domain-containing protein" evidence="1">
    <location>
        <begin position="19"/>
        <end position="629"/>
    </location>
</feature>
<dbReference type="EMBL" id="JBEPMO010000007">
    <property type="protein sequence ID" value="MET3731885.1"/>
    <property type="molecule type" value="Genomic_DNA"/>
</dbReference>
<feature type="signal peptide" evidence="1">
    <location>
        <begin position="1"/>
        <end position="18"/>
    </location>
</feature>
<accession>A0ABV2LTK1</accession>
<evidence type="ECO:0000313" key="4">
    <source>
        <dbReference type="Proteomes" id="UP001549146"/>
    </source>
</evidence>
<dbReference type="Pfam" id="PF12969">
    <property type="entry name" value="DUF3857"/>
    <property type="match status" value="1"/>
</dbReference>
<dbReference type="InterPro" id="IPR024618">
    <property type="entry name" value="DUF3857"/>
</dbReference>
<dbReference type="Gene3D" id="2.60.40.3140">
    <property type="match status" value="1"/>
</dbReference>
<keyword evidence="4" id="KW-1185">Reference proteome</keyword>
<reference evidence="3 4" key="1">
    <citation type="submission" date="2024-06" db="EMBL/GenBank/DDBJ databases">
        <title>Genomic Encyclopedia of Type Strains, Phase IV (KMG-IV): sequencing the most valuable type-strain genomes for metagenomic binning, comparative biology and taxonomic classification.</title>
        <authorList>
            <person name="Goeker M."/>
        </authorList>
    </citation>
    <scope>NUCLEOTIDE SEQUENCE [LARGE SCALE GENOMIC DNA]</scope>
    <source>
        <strain evidence="3 4">DSM 29388</strain>
    </source>
</reference>